<dbReference type="Gene3D" id="3.40.190.80">
    <property type="match status" value="1"/>
</dbReference>
<dbReference type="Pfam" id="PF00459">
    <property type="entry name" value="Inositol_P"/>
    <property type="match status" value="1"/>
</dbReference>
<comment type="similarity">
    <text evidence="2">Belongs to the inositol monophosphatase superfamily.</text>
</comment>
<evidence type="ECO:0000256" key="4">
    <source>
        <dbReference type="ARBA" id="ARBA00022723"/>
    </source>
</evidence>
<dbReference type="GO" id="GO:0007165">
    <property type="term" value="P:signal transduction"/>
    <property type="evidence" value="ECO:0007669"/>
    <property type="project" value="TreeGrafter"/>
</dbReference>
<gene>
    <name evidence="7" type="ORF">METZ01_LOCUS127012</name>
</gene>
<evidence type="ECO:0000256" key="6">
    <source>
        <dbReference type="ARBA" id="ARBA00022842"/>
    </source>
</evidence>
<evidence type="ECO:0000256" key="1">
    <source>
        <dbReference type="ARBA" id="ARBA00001946"/>
    </source>
</evidence>
<comment type="cofactor">
    <cofactor evidence="1">
        <name>Mg(2+)</name>
        <dbReference type="ChEBI" id="CHEBI:18420"/>
    </cofactor>
</comment>
<dbReference type="PROSITE" id="PS00629">
    <property type="entry name" value="IMP_1"/>
    <property type="match status" value="1"/>
</dbReference>
<evidence type="ECO:0000313" key="7">
    <source>
        <dbReference type="EMBL" id="SVA74158.1"/>
    </source>
</evidence>
<dbReference type="SUPFAM" id="SSF56655">
    <property type="entry name" value="Carbohydrate phosphatase"/>
    <property type="match status" value="1"/>
</dbReference>
<dbReference type="InterPro" id="IPR000760">
    <property type="entry name" value="Inositol_monophosphatase-like"/>
</dbReference>
<keyword evidence="5" id="KW-0378">Hydrolase</keyword>
<dbReference type="PRINTS" id="PR00377">
    <property type="entry name" value="IMPHPHTASES"/>
</dbReference>
<evidence type="ECO:0000256" key="3">
    <source>
        <dbReference type="ARBA" id="ARBA00013106"/>
    </source>
</evidence>
<dbReference type="InterPro" id="IPR020583">
    <property type="entry name" value="Inositol_monoP_metal-BS"/>
</dbReference>
<dbReference type="InterPro" id="IPR033942">
    <property type="entry name" value="IMPase"/>
</dbReference>
<dbReference type="FunFam" id="3.40.190.80:FF:000002">
    <property type="entry name" value="Inositol-1-monophosphatase"/>
    <property type="match status" value="1"/>
</dbReference>
<organism evidence="7">
    <name type="scientific">marine metagenome</name>
    <dbReference type="NCBI Taxonomy" id="408172"/>
    <lineage>
        <taxon>unclassified sequences</taxon>
        <taxon>metagenomes</taxon>
        <taxon>ecological metagenomes</taxon>
    </lineage>
</organism>
<accession>A0A381YAU6</accession>
<dbReference type="GO" id="GO:0006020">
    <property type="term" value="P:inositol metabolic process"/>
    <property type="evidence" value="ECO:0007669"/>
    <property type="project" value="TreeGrafter"/>
</dbReference>
<keyword evidence="6" id="KW-0460">Magnesium</keyword>
<dbReference type="CDD" id="cd01639">
    <property type="entry name" value="IMPase"/>
    <property type="match status" value="1"/>
</dbReference>
<dbReference type="GO" id="GO:0046872">
    <property type="term" value="F:metal ion binding"/>
    <property type="evidence" value="ECO:0007669"/>
    <property type="project" value="UniProtKB-KW"/>
</dbReference>
<dbReference type="EMBL" id="UINC01017791">
    <property type="protein sequence ID" value="SVA74158.1"/>
    <property type="molecule type" value="Genomic_DNA"/>
</dbReference>
<proteinExistence type="inferred from homology"/>
<evidence type="ECO:0000256" key="2">
    <source>
        <dbReference type="ARBA" id="ARBA00009759"/>
    </source>
</evidence>
<reference evidence="7" key="1">
    <citation type="submission" date="2018-05" db="EMBL/GenBank/DDBJ databases">
        <authorList>
            <person name="Lanie J.A."/>
            <person name="Ng W.-L."/>
            <person name="Kazmierczak K.M."/>
            <person name="Andrzejewski T.M."/>
            <person name="Davidsen T.M."/>
            <person name="Wayne K.J."/>
            <person name="Tettelin H."/>
            <person name="Glass J.I."/>
            <person name="Rusch D."/>
            <person name="Podicherti R."/>
            <person name="Tsui H.-C.T."/>
            <person name="Winkler M.E."/>
        </authorList>
    </citation>
    <scope>NUCLEOTIDE SEQUENCE</scope>
</reference>
<evidence type="ECO:0000256" key="5">
    <source>
        <dbReference type="ARBA" id="ARBA00022801"/>
    </source>
</evidence>
<dbReference type="EC" id="3.1.3.25" evidence="3"/>
<name>A0A381YAU6_9ZZZZ</name>
<dbReference type="Gene3D" id="3.30.540.10">
    <property type="entry name" value="Fructose-1,6-Bisphosphatase, subunit A, domain 1"/>
    <property type="match status" value="1"/>
</dbReference>
<dbReference type="AlphaFoldDB" id="A0A381YAU6"/>
<dbReference type="GO" id="GO:0008934">
    <property type="term" value="F:inositol monophosphate 1-phosphatase activity"/>
    <property type="evidence" value="ECO:0007669"/>
    <property type="project" value="InterPro"/>
</dbReference>
<protein>
    <recommendedName>
        <fullName evidence="3">inositol-phosphate phosphatase</fullName>
        <ecNumber evidence="3">3.1.3.25</ecNumber>
    </recommendedName>
</protein>
<dbReference type="PANTHER" id="PTHR20854:SF17">
    <property type="entry name" value="PHOSPHATASE IMPL1, CHLOROPLASTIC"/>
    <property type="match status" value="1"/>
</dbReference>
<dbReference type="InterPro" id="IPR020550">
    <property type="entry name" value="Inositol_monophosphatase_CS"/>
</dbReference>
<dbReference type="FunFam" id="3.30.540.10:FF:000003">
    <property type="entry name" value="Inositol-1-monophosphatase"/>
    <property type="match status" value="1"/>
</dbReference>
<keyword evidence="4" id="KW-0479">Metal-binding</keyword>
<dbReference type="GO" id="GO:0046854">
    <property type="term" value="P:phosphatidylinositol phosphate biosynthetic process"/>
    <property type="evidence" value="ECO:0007669"/>
    <property type="project" value="InterPro"/>
</dbReference>
<dbReference type="PROSITE" id="PS00630">
    <property type="entry name" value="IMP_2"/>
    <property type="match status" value="1"/>
</dbReference>
<sequence length="245" mass="26825">MILFALDKPRIPDYKGKTDLVTKTDKESEELICAIIHAEFPKHGILTEESGSFFPNADYQWIIDPLDGTTNFVHGYPSFAVSIGVFHKSKPLVGIVLELPAKRLFTALKGQGATCDGSPINVSNVSSLSDSLLVTGFGYDHNNKWKTNMRLFQILTDKTQGVRRLGAASVDLCHVAMGMVDGFWEFDLHPWDTAAGMLILTEAGGTVTQMDGKPFSNYDDNILATNGALHPDLEAYTSQELGTLN</sequence>
<dbReference type="PANTHER" id="PTHR20854">
    <property type="entry name" value="INOSITOL MONOPHOSPHATASE"/>
    <property type="match status" value="1"/>
</dbReference>